<proteinExistence type="predicted"/>
<feature type="transmembrane region" description="Helical" evidence="1">
    <location>
        <begin position="80"/>
        <end position="97"/>
    </location>
</feature>
<reference evidence="2 3" key="1">
    <citation type="submission" date="2019-10" db="EMBL/GenBank/DDBJ databases">
        <title>Taxonomy of Antarctic Massilia spp.: description of Massilia rubra sp. nov., Massilia aquatica sp. nov., Massilia mucilaginosa sp. nov., Massilia frigida sp. nov. isolated from streams, lakes and regoliths.</title>
        <authorList>
            <person name="Holochova P."/>
            <person name="Sedlacek I."/>
            <person name="Kralova S."/>
            <person name="Maslanova I."/>
            <person name="Busse H.-J."/>
            <person name="Stankova E."/>
            <person name="Vrbovska V."/>
            <person name="Kovarovic V."/>
            <person name="Bartak M."/>
            <person name="Svec P."/>
            <person name="Pantucek R."/>
        </authorList>
    </citation>
    <scope>NUCLEOTIDE SEQUENCE [LARGE SCALE GENOMIC DNA]</scope>
    <source>
        <strain evidence="2 3">CCM 8733</strain>
    </source>
</reference>
<gene>
    <name evidence="2" type="ORF">F2P45_08915</name>
</gene>
<keyword evidence="3" id="KW-1185">Reference proteome</keyword>
<protein>
    <submittedName>
        <fullName evidence="2">Uncharacterized protein</fullName>
    </submittedName>
</protein>
<feature type="transmembrane region" description="Helical" evidence="1">
    <location>
        <begin position="12"/>
        <end position="42"/>
    </location>
</feature>
<keyword evidence="1" id="KW-1133">Transmembrane helix</keyword>
<organism evidence="2 3">
    <name type="scientific">Massilia mucilaginosa</name>
    <dbReference type="NCBI Taxonomy" id="2609282"/>
    <lineage>
        <taxon>Bacteria</taxon>
        <taxon>Pseudomonadati</taxon>
        <taxon>Pseudomonadota</taxon>
        <taxon>Betaproteobacteria</taxon>
        <taxon>Burkholderiales</taxon>
        <taxon>Oxalobacteraceae</taxon>
        <taxon>Telluria group</taxon>
        <taxon>Massilia</taxon>
    </lineage>
</organism>
<comment type="caution">
    <text evidence="2">The sequence shown here is derived from an EMBL/GenBank/DDBJ whole genome shotgun (WGS) entry which is preliminary data.</text>
</comment>
<evidence type="ECO:0000313" key="3">
    <source>
        <dbReference type="Proteomes" id="UP000609726"/>
    </source>
</evidence>
<keyword evidence="1" id="KW-0472">Membrane</keyword>
<evidence type="ECO:0000313" key="2">
    <source>
        <dbReference type="EMBL" id="NHZ89137.1"/>
    </source>
</evidence>
<sequence length="142" mass="15715">MEPAQPPGKRPLSVWLLLLVLAVIALLIAFGAISSIWMLIALPGWMNVRFMVDVAIRLAMVAFFVGALIGVAQRRRWGRWLGLLVIAGLTLMVLLMPDTARYDNEAQRSGGAFGRMILAPLLMALWAYRFGLSAKARRYFAG</sequence>
<keyword evidence="1" id="KW-0812">Transmembrane</keyword>
<evidence type="ECO:0000256" key="1">
    <source>
        <dbReference type="SAM" id="Phobius"/>
    </source>
</evidence>
<dbReference type="RefSeq" id="WP_166873062.1">
    <property type="nucleotide sequence ID" value="NZ_WHJH01000007.1"/>
</dbReference>
<feature type="transmembrane region" description="Helical" evidence="1">
    <location>
        <begin position="54"/>
        <end position="73"/>
    </location>
</feature>
<accession>A0ABX0NQN4</accession>
<name>A0ABX0NQN4_9BURK</name>
<dbReference type="EMBL" id="WHJH01000007">
    <property type="protein sequence ID" value="NHZ89137.1"/>
    <property type="molecule type" value="Genomic_DNA"/>
</dbReference>
<dbReference type="Proteomes" id="UP000609726">
    <property type="component" value="Unassembled WGS sequence"/>
</dbReference>
<feature type="transmembrane region" description="Helical" evidence="1">
    <location>
        <begin position="109"/>
        <end position="128"/>
    </location>
</feature>